<dbReference type="EMBL" id="JAFGIX010000040">
    <property type="protein sequence ID" value="MBN1573164.1"/>
    <property type="molecule type" value="Genomic_DNA"/>
</dbReference>
<evidence type="ECO:0000313" key="5">
    <source>
        <dbReference type="EMBL" id="MBN1573164.1"/>
    </source>
</evidence>
<dbReference type="GO" id="GO:0017111">
    <property type="term" value="F:ribonucleoside triphosphate phosphatase activity"/>
    <property type="evidence" value="ECO:0007669"/>
    <property type="project" value="InterPro"/>
</dbReference>
<dbReference type="PANTHER" id="PTHR43146:SF1">
    <property type="entry name" value="CANCER-RELATED NUCLEOSIDE-TRIPHOSPHATASE"/>
    <property type="match status" value="1"/>
</dbReference>
<dbReference type="InterPro" id="IPR003593">
    <property type="entry name" value="AAA+_ATPase"/>
</dbReference>
<dbReference type="Gene3D" id="3.40.50.300">
    <property type="entry name" value="P-loop containing nucleotide triphosphate hydrolases"/>
    <property type="match status" value="1"/>
</dbReference>
<keyword evidence="1" id="KW-0547">Nucleotide-binding</keyword>
<dbReference type="Proteomes" id="UP000809273">
    <property type="component" value="Unassembled WGS sequence"/>
</dbReference>
<proteinExistence type="predicted"/>
<protein>
    <submittedName>
        <fullName evidence="5">AAA family ATPase</fullName>
    </submittedName>
</protein>
<comment type="caution">
    <text evidence="5">The sequence shown here is derived from an EMBL/GenBank/DDBJ whole genome shotgun (WGS) entry which is preliminary data.</text>
</comment>
<dbReference type="GO" id="GO:0005524">
    <property type="term" value="F:ATP binding"/>
    <property type="evidence" value="ECO:0007669"/>
    <property type="project" value="UniProtKB-KW"/>
</dbReference>
<evidence type="ECO:0000313" key="6">
    <source>
        <dbReference type="Proteomes" id="UP000809273"/>
    </source>
</evidence>
<evidence type="ECO:0000256" key="3">
    <source>
        <dbReference type="ARBA" id="ARBA00022840"/>
    </source>
</evidence>
<dbReference type="PANTHER" id="PTHR43146">
    <property type="entry name" value="CANCER-RELATED NUCLEOSIDE-TRIPHOSPHATASE"/>
    <property type="match status" value="1"/>
</dbReference>
<gene>
    <name evidence="5" type="ORF">JW984_08215</name>
</gene>
<evidence type="ECO:0000256" key="2">
    <source>
        <dbReference type="ARBA" id="ARBA00022801"/>
    </source>
</evidence>
<dbReference type="AlphaFoldDB" id="A0A9D8KFF7"/>
<dbReference type="InterPro" id="IPR027417">
    <property type="entry name" value="P-loop_NTPase"/>
</dbReference>
<reference evidence="5" key="1">
    <citation type="journal article" date="2021" name="Environ. Microbiol.">
        <title>Genomic characterization of three novel Desulfobacterota classes expand the metabolic and phylogenetic diversity of the phylum.</title>
        <authorList>
            <person name="Murphy C.L."/>
            <person name="Biggerstaff J."/>
            <person name="Eichhorn A."/>
            <person name="Ewing E."/>
            <person name="Shahan R."/>
            <person name="Soriano D."/>
            <person name="Stewart S."/>
            <person name="VanMol K."/>
            <person name="Walker R."/>
            <person name="Walters P."/>
            <person name="Elshahed M.S."/>
            <person name="Youssef N.H."/>
        </authorList>
    </citation>
    <scope>NUCLEOTIDE SEQUENCE</scope>
    <source>
        <strain evidence="5">Zod_Metabat.24</strain>
    </source>
</reference>
<reference evidence="5" key="2">
    <citation type="submission" date="2021-01" db="EMBL/GenBank/DDBJ databases">
        <authorList>
            <person name="Hahn C.R."/>
            <person name="Youssef N.H."/>
            <person name="Elshahed M."/>
        </authorList>
    </citation>
    <scope>NUCLEOTIDE SEQUENCE</scope>
    <source>
        <strain evidence="5">Zod_Metabat.24</strain>
    </source>
</reference>
<sequence>MKNIKSRKGEPRQHFLITGLPGSGKTTLIIDLIDKIPGEKSGFVTKEVRSEGERMGFDIITVPFGAGSKRVPLAVKSSLLSPGKASNIGSARMGSYTVFLKNVEEVAVPSILKGLDFTIIDEIGKMECISKKFRSAVLGAMDSAGTVVATISKKSTGYDFITGIKRREDVRLFEITRLNRDILLNKILEEMSNGWRKY</sequence>
<dbReference type="Pfam" id="PF03266">
    <property type="entry name" value="NTPase_1"/>
    <property type="match status" value="1"/>
</dbReference>
<name>A0A9D8KFF7_9DELT</name>
<feature type="domain" description="AAA+ ATPase" evidence="4">
    <location>
        <begin position="11"/>
        <end position="188"/>
    </location>
</feature>
<dbReference type="SUPFAM" id="SSF52540">
    <property type="entry name" value="P-loop containing nucleoside triphosphate hydrolases"/>
    <property type="match status" value="1"/>
</dbReference>
<evidence type="ECO:0000259" key="4">
    <source>
        <dbReference type="SMART" id="SM00382"/>
    </source>
</evidence>
<accession>A0A9D8KFF7</accession>
<evidence type="ECO:0000256" key="1">
    <source>
        <dbReference type="ARBA" id="ARBA00022741"/>
    </source>
</evidence>
<keyword evidence="3" id="KW-0067">ATP-binding</keyword>
<dbReference type="InterPro" id="IPR004948">
    <property type="entry name" value="Nuc-triphosphatase_THEP1"/>
</dbReference>
<dbReference type="SMART" id="SM00382">
    <property type="entry name" value="AAA"/>
    <property type="match status" value="1"/>
</dbReference>
<organism evidence="5 6">
    <name type="scientific">Candidatus Zymogenus saltonus</name>
    <dbReference type="NCBI Taxonomy" id="2844893"/>
    <lineage>
        <taxon>Bacteria</taxon>
        <taxon>Deltaproteobacteria</taxon>
        <taxon>Candidatus Zymogenia</taxon>
        <taxon>Candidatus Zymogeniales</taxon>
        <taxon>Candidatus Zymogenaceae</taxon>
        <taxon>Candidatus Zymogenus</taxon>
    </lineage>
</organism>
<keyword evidence="2" id="KW-0378">Hydrolase</keyword>